<dbReference type="OrthoDB" id="3068380at2759"/>
<organism evidence="2 3">
    <name type="scientific">Rhizophagus clarus</name>
    <dbReference type="NCBI Taxonomy" id="94130"/>
    <lineage>
        <taxon>Eukaryota</taxon>
        <taxon>Fungi</taxon>
        <taxon>Fungi incertae sedis</taxon>
        <taxon>Mucoromycota</taxon>
        <taxon>Glomeromycotina</taxon>
        <taxon>Glomeromycetes</taxon>
        <taxon>Glomerales</taxon>
        <taxon>Glomeraceae</taxon>
        <taxon>Rhizophagus</taxon>
    </lineage>
</organism>
<reference evidence="2" key="1">
    <citation type="submission" date="2019-10" db="EMBL/GenBank/DDBJ databases">
        <title>Conservation and host-specific expression of non-tandemly repeated heterogenous ribosome RNA gene in arbuscular mycorrhizal fungi.</title>
        <authorList>
            <person name="Maeda T."/>
            <person name="Kobayashi Y."/>
            <person name="Nakagawa T."/>
            <person name="Ezawa T."/>
            <person name="Yamaguchi K."/>
            <person name="Bino T."/>
            <person name="Nishimoto Y."/>
            <person name="Shigenobu S."/>
            <person name="Kawaguchi M."/>
        </authorList>
    </citation>
    <scope>NUCLEOTIDE SEQUENCE</scope>
    <source>
        <strain evidence="2">HR1</strain>
    </source>
</reference>
<evidence type="ECO:0000313" key="3">
    <source>
        <dbReference type="Proteomes" id="UP000615446"/>
    </source>
</evidence>
<evidence type="ECO:0000313" key="2">
    <source>
        <dbReference type="EMBL" id="GET01016.1"/>
    </source>
</evidence>
<name>A0A8H3R213_9GLOM</name>
<comment type="caution">
    <text evidence="2">The sequence shown here is derived from an EMBL/GenBank/DDBJ whole genome shotgun (WGS) entry which is preliminary data.</text>
</comment>
<protein>
    <submittedName>
        <fullName evidence="2">Uncharacterized protein</fullName>
    </submittedName>
</protein>
<feature type="region of interest" description="Disordered" evidence="1">
    <location>
        <begin position="117"/>
        <end position="145"/>
    </location>
</feature>
<dbReference type="Proteomes" id="UP000615446">
    <property type="component" value="Unassembled WGS sequence"/>
</dbReference>
<gene>
    <name evidence="2" type="ORF">RCL2_002745000</name>
</gene>
<dbReference type="EMBL" id="BLAL01000297">
    <property type="protein sequence ID" value="GET01016.1"/>
    <property type="molecule type" value="Genomic_DNA"/>
</dbReference>
<accession>A0A8H3R213</accession>
<proteinExistence type="predicted"/>
<sequence length="409" mass="46850">MSTSEKYPGQNILISYLKKKGSKSSYNSFLDIIIYHKDVFTTLSSAETCDDLNNTWFFHFLKEAESLLDQDAFLIVKKKVYAENLRYEKKWQIFWQEQKKENLVPAITESTESNIVIPAATESSRPENESAKQKEKKRTRDTNDTYTDDLSSTVIFNNHSLEHWKKQCQIIEQNKDNLMYKQSIDNILSVVSAHESLIAGNIIPFIKVLKTRLLARSQMSLSSANESVLQAIIENILPLNCYIPELSLVIDGKKSKGSGRFGYSDIFILGDNNVSLELKYISLVGLIKNKVGANELENLDKIIEKENEKVLLKRPYTFWLKGQKKINQTTIEEVLDNGINQLILYMNIISKGKVANYSSSGVFDKRVRITKSNSNPSKLIGFVILVIGFRRILWKPVDEVMSNYIYDKV</sequence>
<dbReference type="AlphaFoldDB" id="A0A8H3R213"/>
<evidence type="ECO:0000256" key="1">
    <source>
        <dbReference type="SAM" id="MobiDB-lite"/>
    </source>
</evidence>
<feature type="compositionally biased region" description="Basic and acidic residues" evidence="1">
    <location>
        <begin position="124"/>
        <end position="143"/>
    </location>
</feature>